<sequence>MEQLFPQSTKIECHLFRVIRGAKDDPWDHYPDKNHEESEYEPGGLIDMVSGELTARRFAGVVRLQVSQGMPDDLKFWICRQLEADEEDIHEIEGLLSLTDLARFNSEGRADLQYPPHI</sequence>
<accession>A0A382W953</accession>
<name>A0A382W953_9ZZZZ</name>
<reference evidence="2" key="1">
    <citation type="submission" date="2018-05" db="EMBL/GenBank/DDBJ databases">
        <authorList>
            <person name="Lanie J.A."/>
            <person name="Ng W.-L."/>
            <person name="Kazmierczak K.M."/>
            <person name="Andrzejewski T.M."/>
            <person name="Davidsen T.M."/>
            <person name="Wayne K.J."/>
            <person name="Tettelin H."/>
            <person name="Glass J.I."/>
            <person name="Rusch D."/>
            <person name="Podicherti R."/>
            <person name="Tsui H.-C.T."/>
            <person name="Winkler M.E."/>
        </authorList>
    </citation>
    <scope>NUCLEOTIDE SEQUENCE</scope>
</reference>
<dbReference type="InterPro" id="IPR036830">
    <property type="entry name" value="PP_kinase_middle_dom_sf"/>
</dbReference>
<dbReference type="GO" id="GO:0008976">
    <property type="term" value="F:polyphosphate kinase activity"/>
    <property type="evidence" value="ECO:0007669"/>
    <property type="project" value="InterPro"/>
</dbReference>
<dbReference type="Gene3D" id="3.30.1840.10">
    <property type="entry name" value="Polyphosphate kinase middle domain"/>
    <property type="match status" value="1"/>
</dbReference>
<feature type="domain" description="Polyphosphate kinase middle" evidence="1">
    <location>
        <begin position="2"/>
        <end position="104"/>
    </location>
</feature>
<dbReference type="InterPro" id="IPR003414">
    <property type="entry name" value="PP_kinase"/>
</dbReference>
<proteinExistence type="predicted"/>
<dbReference type="PANTHER" id="PTHR30218:SF0">
    <property type="entry name" value="POLYPHOSPHATE KINASE"/>
    <property type="match status" value="1"/>
</dbReference>
<dbReference type="AlphaFoldDB" id="A0A382W953"/>
<dbReference type="Pfam" id="PF02503">
    <property type="entry name" value="PP_kinase"/>
    <property type="match status" value="1"/>
</dbReference>
<dbReference type="GO" id="GO:0009358">
    <property type="term" value="C:polyphosphate kinase complex"/>
    <property type="evidence" value="ECO:0007669"/>
    <property type="project" value="InterPro"/>
</dbReference>
<dbReference type="GO" id="GO:0006799">
    <property type="term" value="P:polyphosphate biosynthetic process"/>
    <property type="evidence" value="ECO:0007669"/>
    <property type="project" value="InterPro"/>
</dbReference>
<organism evidence="2">
    <name type="scientific">marine metagenome</name>
    <dbReference type="NCBI Taxonomy" id="408172"/>
    <lineage>
        <taxon>unclassified sequences</taxon>
        <taxon>metagenomes</taxon>
        <taxon>ecological metagenomes</taxon>
    </lineage>
</organism>
<dbReference type="SUPFAM" id="SSF143724">
    <property type="entry name" value="PHP14-like"/>
    <property type="match status" value="1"/>
</dbReference>
<evidence type="ECO:0000313" key="2">
    <source>
        <dbReference type="EMBL" id="SVD54658.1"/>
    </source>
</evidence>
<protein>
    <recommendedName>
        <fullName evidence="1">Polyphosphate kinase middle domain-containing protein</fullName>
    </recommendedName>
</protein>
<gene>
    <name evidence="2" type="ORF">METZ01_LOCUS407512</name>
</gene>
<dbReference type="InterPro" id="IPR024953">
    <property type="entry name" value="PP_kinase_middle"/>
</dbReference>
<evidence type="ECO:0000259" key="1">
    <source>
        <dbReference type="Pfam" id="PF02503"/>
    </source>
</evidence>
<dbReference type="PANTHER" id="PTHR30218">
    <property type="entry name" value="POLYPHOSPHATE KINASE"/>
    <property type="match status" value="1"/>
</dbReference>
<dbReference type="EMBL" id="UINC01157587">
    <property type="protein sequence ID" value="SVD54658.1"/>
    <property type="molecule type" value="Genomic_DNA"/>
</dbReference>